<dbReference type="NCBIfam" id="NF033550">
    <property type="entry name" value="transpos_ISL3"/>
    <property type="match status" value="1"/>
</dbReference>
<dbReference type="PANTHER" id="PTHR33498">
    <property type="entry name" value="TRANSPOSASE FOR INSERTION SEQUENCE ELEMENT IS1557"/>
    <property type="match status" value="1"/>
</dbReference>
<organism evidence="4 5">
    <name type="scientific">Ferrimonas sediminicola</name>
    <dbReference type="NCBI Taxonomy" id="2569538"/>
    <lineage>
        <taxon>Bacteria</taxon>
        <taxon>Pseudomonadati</taxon>
        <taxon>Pseudomonadota</taxon>
        <taxon>Gammaproteobacteria</taxon>
        <taxon>Alteromonadales</taxon>
        <taxon>Ferrimonadaceae</taxon>
        <taxon>Ferrimonas</taxon>
    </lineage>
</organism>
<evidence type="ECO:0000313" key="4">
    <source>
        <dbReference type="EMBL" id="TKB50304.1"/>
    </source>
</evidence>
<dbReference type="InterPro" id="IPR002560">
    <property type="entry name" value="Transposase_DDE"/>
</dbReference>
<evidence type="ECO:0000313" key="5">
    <source>
        <dbReference type="Proteomes" id="UP000305674"/>
    </source>
</evidence>
<feature type="compositionally biased region" description="Basic and acidic residues" evidence="1">
    <location>
        <begin position="1"/>
        <end position="10"/>
    </location>
</feature>
<dbReference type="EMBL" id="SWCI01000002">
    <property type="protein sequence ID" value="TKB50304.1"/>
    <property type="molecule type" value="Genomic_DNA"/>
</dbReference>
<accession>A0A4U1BGZ8</accession>
<evidence type="ECO:0000259" key="2">
    <source>
        <dbReference type="Pfam" id="PF01610"/>
    </source>
</evidence>
<dbReference type="OrthoDB" id="5289059at2"/>
<dbReference type="Pfam" id="PF13542">
    <property type="entry name" value="HTH_Tnp_ISL3"/>
    <property type="match status" value="1"/>
</dbReference>
<dbReference type="InterPro" id="IPR032877">
    <property type="entry name" value="Transposase_HTH"/>
</dbReference>
<dbReference type="PANTHER" id="PTHR33498:SF1">
    <property type="entry name" value="TRANSPOSASE FOR INSERTION SEQUENCE ELEMENT IS1557"/>
    <property type="match status" value="1"/>
</dbReference>
<evidence type="ECO:0000256" key="1">
    <source>
        <dbReference type="SAM" id="MobiDB-lite"/>
    </source>
</evidence>
<evidence type="ECO:0000259" key="3">
    <source>
        <dbReference type="Pfam" id="PF13542"/>
    </source>
</evidence>
<comment type="caution">
    <text evidence="4">The sequence shown here is derived from an EMBL/GenBank/DDBJ whole genome shotgun (WGS) entry which is preliminary data.</text>
</comment>
<sequence>MRMREQDTKTAGKVKVSSPNQTTTNQPFSMSKLTFPIPLWEGFSPIRTEVHQHDLTIHLSPQAHGICRCGQQVAAIHDTSIRSIKEQPILDYQVTLSLPIRRLRCGDCGVVTEHIPWLKRFSRLTDRLVRHAEQLLELLPVKHVAKLTGLHWHTLKGIDKQRLERVVTEPEWGKVRRLVMDEFALFKGHRYATVIADADTHQVLWVGEGRSREAIRPFFTMLGEHCNYIEAVAMDMNTAFDLEVAMHCPNAEVVYDLFHVIAKYGREVIDRVRVDRANELKADKGGQTEGETGPLGACTGRIRSLIPLQSDHSFRSKPITDSVFIRSI</sequence>
<protein>
    <submittedName>
        <fullName evidence="4">ISL3 family transposase</fullName>
    </submittedName>
</protein>
<gene>
    <name evidence="4" type="ORF">FCL40_03855</name>
</gene>
<feature type="domain" description="Transposase IS204/IS1001/IS1096/IS1165 DDE" evidence="2">
    <location>
        <begin position="178"/>
        <end position="285"/>
    </location>
</feature>
<feature type="region of interest" description="Disordered" evidence="1">
    <location>
        <begin position="1"/>
        <end position="28"/>
    </location>
</feature>
<dbReference type="Proteomes" id="UP000305674">
    <property type="component" value="Unassembled WGS sequence"/>
</dbReference>
<dbReference type="Pfam" id="PF01610">
    <property type="entry name" value="DDE_Tnp_ISL3"/>
    <property type="match status" value="1"/>
</dbReference>
<proteinExistence type="predicted"/>
<keyword evidence="5" id="KW-1185">Reference proteome</keyword>
<feature type="domain" description="Transposase IS204/IS1001/IS1096/IS1165 helix-turn-helix" evidence="3">
    <location>
        <begin position="113"/>
        <end position="161"/>
    </location>
</feature>
<feature type="compositionally biased region" description="Polar residues" evidence="1">
    <location>
        <begin position="17"/>
        <end position="28"/>
    </location>
</feature>
<reference evidence="4 5" key="1">
    <citation type="submission" date="2019-04" db="EMBL/GenBank/DDBJ databases">
        <authorList>
            <person name="Hwang J.C."/>
        </authorList>
    </citation>
    <scope>NUCLEOTIDE SEQUENCE [LARGE SCALE GENOMIC DNA]</scope>
    <source>
        <strain evidence="4 5">IMCC35001</strain>
    </source>
</reference>
<dbReference type="AlphaFoldDB" id="A0A4U1BGZ8"/>
<name>A0A4U1BGZ8_9GAMM</name>
<dbReference type="InterPro" id="IPR047951">
    <property type="entry name" value="Transpos_ISL3"/>
</dbReference>